<keyword evidence="5" id="KW-1185">Reference proteome</keyword>
<protein>
    <submittedName>
        <fullName evidence="4">C-C motif chemokine 20-like</fullName>
    </submittedName>
</protein>
<reference evidence="4" key="1">
    <citation type="submission" date="2025-08" db="UniProtKB">
        <authorList>
            <consortium name="Ensembl"/>
        </authorList>
    </citation>
    <scope>IDENTIFICATION</scope>
</reference>
<feature type="chain" id="PRO_5034665806" evidence="2">
    <location>
        <begin position="27"/>
        <end position="181"/>
    </location>
</feature>
<dbReference type="GeneTree" id="ENSGT01030000239938"/>
<dbReference type="Gene3D" id="2.40.50.40">
    <property type="match status" value="1"/>
</dbReference>
<gene>
    <name evidence="4" type="primary">LOC115537254</name>
</gene>
<organism evidence="4 5">
    <name type="scientific">Gadus morhua</name>
    <name type="common">Atlantic cod</name>
    <dbReference type="NCBI Taxonomy" id="8049"/>
    <lineage>
        <taxon>Eukaryota</taxon>
        <taxon>Metazoa</taxon>
        <taxon>Chordata</taxon>
        <taxon>Craniata</taxon>
        <taxon>Vertebrata</taxon>
        <taxon>Euteleostomi</taxon>
        <taxon>Actinopterygii</taxon>
        <taxon>Neopterygii</taxon>
        <taxon>Teleostei</taxon>
        <taxon>Neoteleostei</taxon>
        <taxon>Acanthomorphata</taxon>
        <taxon>Zeiogadaria</taxon>
        <taxon>Gadariae</taxon>
        <taxon>Gadiformes</taxon>
        <taxon>Gadoidei</taxon>
        <taxon>Gadidae</taxon>
        <taxon>Gadus</taxon>
    </lineage>
</organism>
<dbReference type="InterPro" id="IPR036048">
    <property type="entry name" value="Interleukin_8-like_sf"/>
</dbReference>
<dbReference type="Pfam" id="PF00048">
    <property type="entry name" value="IL8"/>
    <property type="match status" value="1"/>
</dbReference>
<name>A0A8C5FS13_GADMO</name>
<dbReference type="OrthoDB" id="8457630at2759"/>
<dbReference type="Ensembl" id="ENSGMOT00000054183.1">
    <property type="protein sequence ID" value="ENSGMOP00000057225.1"/>
    <property type="gene ID" value="ENSGMOG00000030611.1"/>
</dbReference>
<dbReference type="SUPFAM" id="SSF54117">
    <property type="entry name" value="Interleukin 8-like chemokines"/>
    <property type="match status" value="1"/>
</dbReference>
<evidence type="ECO:0000313" key="5">
    <source>
        <dbReference type="Proteomes" id="UP000694546"/>
    </source>
</evidence>
<reference evidence="4" key="2">
    <citation type="submission" date="2025-09" db="UniProtKB">
        <authorList>
            <consortium name="Ensembl"/>
        </authorList>
    </citation>
    <scope>IDENTIFICATION</scope>
</reference>
<accession>A0A8C5FS13</accession>
<dbReference type="RefSeq" id="XP_030204889.1">
    <property type="nucleotide sequence ID" value="XM_030349029.1"/>
</dbReference>
<keyword evidence="2" id="KW-0732">Signal</keyword>
<dbReference type="KEGG" id="gmh:115537254"/>
<keyword evidence="1" id="KW-0202">Cytokine</keyword>
<feature type="domain" description="Chemokine interleukin-8-like" evidence="3">
    <location>
        <begin position="33"/>
        <end position="89"/>
    </location>
</feature>
<dbReference type="Proteomes" id="UP000694546">
    <property type="component" value="Chromosome 23"/>
</dbReference>
<dbReference type="GO" id="GO:0006955">
    <property type="term" value="P:immune response"/>
    <property type="evidence" value="ECO:0007669"/>
    <property type="project" value="InterPro"/>
</dbReference>
<dbReference type="InterPro" id="IPR001811">
    <property type="entry name" value="Chemokine_IL8-like_dom"/>
</dbReference>
<sequence>MTTCGIVTKSLLLLAVVVALIGQGSAAVPKFSECCTRVSRQQITETIVDYTVQKRNNHCVNAIIFQTESGSLYCCKHDESWVKGKVRQLMMRQSSIGLRPLPPYHLPPLLQEPGRKKISIGLRHCLPVAHHLQLLSSTIGVNQRHALNALYRPIEMHLIQRRPTSSKMADQILLKRKTMSC</sequence>
<evidence type="ECO:0000256" key="1">
    <source>
        <dbReference type="ARBA" id="ARBA00022514"/>
    </source>
</evidence>
<dbReference type="GO" id="GO:0005615">
    <property type="term" value="C:extracellular space"/>
    <property type="evidence" value="ECO:0007669"/>
    <property type="project" value="UniProtKB-KW"/>
</dbReference>
<evidence type="ECO:0000313" key="4">
    <source>
        <dbReference type="Ensembl" id="ENSGMOP00000057225.1"/>
    </source>
</evidence>
<evidence type="ECO:0000256" key="2">
    <source>
        <dbReference type="SAM" id="SignalP"/>
    </source>
</evidence>
<dbReference type="GeneID" id="115537254"/>
<feature type="signal peptide" evidence="2">
    <location>
        <begin position="1"/>
        <end position="26"/>
    </location>
</feature>
<dbReference type="GO" id="GO:0008009">
    <property type="term" value="F:chemokine activity"/>
    <property type="evidence" value="ECO:0007669"/>
    <property type="project" value="InterPro"/>
</dbReference>
<proteinExistence type="predicted"/>
<evidence type="ECO:0000259" key="3">
    <source>
        <dbReference type="Pfam" id="PF00048"/>
    </source>
</evidence>
<dbReference type="AlphaFoldDB" id="A0A8C5FS13"/>